<name>A0A4R1HEY8_9GAMM</name>
<feature type="signal peptide" evidence="2">
    <location>
        <begin position="1"/>
        <end position="21"/>
    </location>
</feature>
<protein>
    <submittedName>
        <fullName evidence="5">2',3'-cyclic-nucleotide 2'-phosphodiesterase (5'-nucleotidase family)</fullName>
    </submittedName>
</protein>
<gene>
    <name evidence="5" type="ORF">DFR30_2621</name>
</gene>
<evidence type="ECO:0000256" key="1">
    <source>
        <dbReference type="ARBA" id="ARBA00022729"/>
    </source>
</evidence>
<dbReference type="AlphaFoldDB" id="A0A4R1HEY8"/>
<keyword evidence="2" id="KW-0547">Nucleotide-binding</keyword>
<dbReference type="InterPro" id="IPR036907">
    <property type="entry name" value="5'-Nucleotdase_C_sf"/>
</dbReference>
<comment type="similarity">
    <text evidence="2">Belongs to the 5'-nucleotidase family.</text>
</comment>
<comment type="caution">
    <text evidence="5">The sequence shown here is derived from an EMBL/GenBank/DDBJ whole genome shotgun (WGS) entry which is preliminary data.</text>
</comment>
<dbReference type="RefSeq" id="WP_132973863.1">
    <property type="nucleotide sequence ID" value="NZ_SMFX01000001.1"/>
</dbReference>
<feature type="chain" id="PRO_5020992998" evidence="2">
    <location>
        <begin position="22"/>
        <end position="639"/>
    </location>
</feature>
<organism evidence="5 6">
    <name type="scientific">Thiogranum longum</name>
    <dbReference type="NCBI Taxonomy" id="1537524"/>
    <lineage>
        <taxon>Bacteria</taxon>
        <taxon>Pseudomonadati</taxon>
        <taxon>Pseudomonadota</taxon>
        <taxon>Gammaproteobacteria</taxon>
        <taxon>Chromatiales</taxon>
        <taxon>Ectothiorhodospiraceae</taxon>
        <taxon>Thiogranum</taxon>
    </lineage>
</organism>
<dbReference type="OrthoDB" id="9803927at2"/>
<dbReference type="Pfam" id="PF02872">
    <property type="entry name" value="5_nucleotid_C"/>
    <property type="match status" value="1"/>
</dbReference>
<dbReference type="Pfam" id="PF00149">
    <property type="entry name" value="Metallophos"/>
    <property type="match status" value="1"/>
</dbReference>
<keyword evidence="1 2" id="KW-0732">Signal</keyword>
<dbReference type="InterPro" id="IPR008334">
    <property type="entry name" value="5'-Nucleotdase_C"/>
</dbReference>
<dbReference type="SUPFAM" id="SSF56300">
    <property type="entry name" value="Metallo-dependent phosphatases"/>
    <property type="match status" value="1"/>
</dbReference>
<dbReference type="InterPro" id="IPR006179">
    <property type="entry name" value="5_nucleotidase/apyrase"/>
</dbReference>
<sequence length="639" mass="68387">MKLTRYLTLAALILAHGSLQAATKTITLIELNDLHAHLIPHKDLVSDGNGGTTIATRGGLTRIATAVKQIRADNPNNILMNIGDTTHGGVEALFSMGNAIMGPLNSLGVDVGVAGNWDFYYTPGVTRARYGRFDTSLGGIIQVPIPGMDNLIGIIQPNYPNLGANVSDFTDFFPILPDFMPATWNKTIAGVNVGFIGLTSDIVADMHSMLATGFNFAQGESEHLDIVQRYADKLRNNGANLVVVMSELGIHKTKRLADLVDPGSVDVFFAAHTHEATYTPITSESGALVVEAGNDGYLGRMDIVVDVRKRWRSTTVTVKSKNWTLIELDDSVAEDPDMVALVNEARAPYLGDNVFLEAPPFVMQTLTQSIDTVVGHADSLIDRKDSLESSFNNGWSDLLRQTTGTQMAMTPGFRMGATIGATGTVYEDGAVADGAITIEDAYRFFPMAYSISTGQVTGVRFREIVEDVLTRTFSPDVFKQRGGWTYGFAGVDLTVDLAAPDGQRIQAMSYSDTGVAISDSDNISITGCRRTPIEEGDDILCAYDGFTNIDPVIGGGPGPFDLLPIQAVELFQQALAANLFNGARANITDSNNTPRWPETEFIQPLEGVGTPTGDNGGAEDCGAFAFLCGGGGFGGFFGF</sequence>
<evidence type="ECO:0000259" key="4">
    <source>
        <dbReference type="Pfam" id="PF02872"/>
    </source>
</evidence>
<reference evidence="5 6" key="1">
    <citation type="submission" date="2019-03" db="EMBL/GenBank/DDBJ databases">
        <title>Genomic Encyclopedia of Type Strains, Phase IV (KMG-IV): sequencing the most valuable type-strain genomes for metagenomic binning, comparative biology and taxonomic classification.</title>
        <authorList>
            <person name="Goeker M."/>
        </authorList>
    </citation>
    <scope>NUCLEOTIDE SEQUENCE [LARGE SCALE GENOMIC DNA]</scope>
    <source>
        <strain evidence="5 6">DSM 19610</strain>
    </source>
</reference>
<evidence type="ECO:0000259" key="3">
    <source>
        <dbReference type="Pfam" id="PF00149"/>
    </source>
</evidence>
<dbReference type="PANTHER" id="PTHR11575:SF24">
    <property type="entry name" value="5'-NUCLEOTIDASE"/>
    <property type="match status" value="1"/>
</dbReference>
<keyword evidence="6" id="KW-1185">Reference proteome</keyword>
<dbReference type="Proteomes" id="UP000295707">
    <property type="component" value="Unassembled WGS sequence"/>
</dbReference>
<dbReference type="EMBL" id="SMFX01000001">
    <property type="protein sequence ID" value="TCK19311.1"/>
    <property type="molecule type" value="Genomic_DNA"/>
</dbReference>
<dbReference type="GO" id="GO:0030288">
    <property type="term" value="C:outer membrane-bounded periplasmic space"/>
    <property type="evidence" value="ECO:0007669"/>
    <property type="project" value="TreeGrafter"/>
</dbReference>
<feature type="domain" description="5'-Nucleotidase C-terminal" evidence="4">
    <location>
        <begin position="374"/>
        <end position="521"/>
    </location>
</feature>
<evidence type="ECO:0000313" key="5">
    <source>
        <dbReference type="EMBL" id="TCK19311.1"/>
    </source>
</evidence>
<dbReference type="Gene3D" id="3.60.21.10">
    <property type="match status" value="1"/>
</dbReference>
<dbReference type="InterPro" id="IPR004843">
    <property type="entry name" value="Calcineurin-like_PHP"/>
</dbReference>
<dbReference type="InterPro" id="IPR029052">
    <property type="entry name" value="Metallo-depent_PP-like"/>
</dbReference>
<proteinExistence type="inferred from homology"/>
<keyword evidence="2" id="KW-0378">Hydrolase</keyword>
<evidence type="ECO:0000256" key="2">
    <source>
        <dbReference type="RuleBase" id="RU362119"/>
    </source>
</evidence>
<dbReference type="GO" id="GO:0016787">
    <property type="term" value="F:hydrolase activity"/>
    <property type="evidence" value="ECO:0007669"/>
    <property type="project" value="UniProtKB-KW"/>
</dbReference>
<dbReference type="Gene3D" id="3.90.780.10">
    <property type="entry name" value="5'-Nucleotidase, C-terminal domain"/>
    <property type="match status" value="1"/>
</dbReference>
<dbReference type="PRINTS" id="PR01607">
    <property type="entry name" value="APYRASEFAMLY"/>
</dbReference>
<dbReference type="SUPFAM" id="SSF55816">
    <property type="entry name" value="5'-nucleotidase (syn. UDP-sugar hydrolase), C-terminal domain"/>
    <property type="match status" value="1"/>
</dbReference>
<feature type="domain" description="Calcineurin-like phosphoesterase" evidence="3">
    <location>
        <begin position="30"/>
        <end position="275"/>
    </location>
</feature>
<dbReference type="GO" id="GO:0009166">
    <property type="term" value="P:nucleotide catabolic process"/>
    <property type="evidence" value="ECO:0007669"/>
    <property type="project" value="InterPro"/>
</dbReference>
<evidence type="ECO:0000313" key="6">
    <source>
        <dbReference type="Proteomes" id="UP000295707"/>
    </source>
</evidence>
<accession>A0A4R1HEY8</accession>
<dbReference type="GO" id="GO:0000166">
    <property type="term" value="F:nucleotide binding"/>
    <property type="evidence" value="ECO:0007669"/>
    <property type="project" value="UniProtKB-KW"/>
</dbReference>
<dbReference type="PANTHER" id="PTHR11575">
    <property type="entry name" value="5'-NUCLEOTIDASE-RELATED"/>
    <property type="match status" value="1"/>
</dbReference>